<comment type="caution">
    <text evidence="1">The sequence shown here is derived from an EMBL/GenBank/DDBJ whole genome shotgun (WGS) entry which is preliminary data.</text>
</comment>
<reference evidence="1 2" key="2">
    <citation type="journal article" date="2017" name="Antonie Van Leeuwenhoek">
        <title>Rhizobium rhizosphaerae sp. nov., a novel species isolated from rice rhizosphere.</title>
        <authorList>
            <person name="Zhao J.J."/>
            <person name="Zhang J."/>
            <person name="Zhang R.J."/>
            <person name="Zhang C.W."/>
            <person name="Yin H.Q."/>
            <person name="Zhang X.X."/>
        </authorList>
    </citation>
    <scope>NUCLEOTIDE SEQUENCE [LARGE SCALE GENOMIC DNA]</scope>
    <source>
        <strain evidence="1 2">ACAM 611</strain>
    </source>
</reference>
<dbReference type="Proteomes" id="UP000053586">
    <property type="component" value="Unassembled WGS sequence"/>
</dbReference>
<organism evidence="1 2">
    <name type="scientific">Glaciecola punicea ACAM 611</name>
    <dbReference type="NCBI Taxonomy" id="1121923"/>
    <lineage>
        <taxon>Bacteria</taxon>
        <taxon>Pseudomonadati</taxon>
        <taxon>Pseudomonadota</taxon>
        <taxon>Gammaproteobacteria</taxon>
        <taxon>Alteromonadales</taxon>
        <taxon>Alteromonadaceae</taxon>
        <taxon>Glaciecola</taxon>
    </lineage>
</organism>
<sequence>MHPSYFFYYRVTHLPLSFQTSFKNNIITVKIKPNIIQV</sequence>
<proteinExistence type="predicted"/>
<dbReference type="AlphaFoldDB" id="H5TCB8"/>
<gene>
    <name evidence="1" type="ORF">GPUN_1829</name>
</gene>
<reference evidence="1 2" key="1">
    <citation type="journal article" date="2012" name="J. Bacteriol.">
        <title>Genome sequence of proteorhodopsin-containing sea ice bacterium Glaciecola punicea ACAM 611T.</title>
        <authorList>
            <person name="Qin Q.-L."/>
            <person name="Xie B.-B."/>
            <person name="Shu Y.-L."/>
            <person name="Rong J.-C."/>
            <person name="Zhao D.-L."/>
            <person name="Zhang X.-Y."/>
            <person name="Chen X.-L."/>
            <person name="Zhou B.-C."/>
            <person name="Zhanga Y.-Z."/>
        </authorList>
    </citation>
    <scope>NUCLEOTIDE SEQUENCE [LARGE SCALE GENOMIC DNA]</scope>
    <source>
        <strain evidence="1 2">ACAM 611</strain>
    </source>
</reference>
<accession>H5TCB8</accession>
<name>H5TCB8_9ALTE</name>
<evidence type="ECO:0000313" key="1">
    <source>
        <dbReference type="EMBL" id="GAB55945.1"/>
    </source>
</evidence>
<protein>
    <submittedName>
        <fullName evidence="1">Uncharacterized protein</fullName>
    </submittedName>
</protein>
<dbReference type="EMBL" id="BAET01000019">
    <property type="protein sequence ID" value="GAB55945.1"/>
    <property type="molecule type" value="Genomic_DNA"/>
</dbReference>
<evidence type="ECO:0000313" key="2">
    <source>
        <dbReference type="Proteomes" id="UP000053586"/>
    </source>
</evidence>
<keyword evidence="2" id="KW-1185">Reference proteome</keyword>